<accession>A0A2G8TAS7</accession>
<gene>
    <name evidence="2" type="ORF">CR105_20240</name>
</gene>
<keyword evidence="1" id="KW-0812">Transmembrane</keyword>
<protein>
    <submittedName>
        <fullName evidence="2">Uncharacterized protein</fullName>
    </submittedName>
</protein>
<evidence type="ECO:0000313" key="2">
    <source>
        <dbReference type="EMBL" id="PIL43132.1"/>
    </source>
</evidence>
<evidence type="ECO:0000256" key="1">
    <source>
        <dbReference type="SAM" id="Phobius"/>
    </source>
</evidence>
<feature type="transmembrane region" description="Helical" evidence="1">
    <location>
        <begin position="66"/>
        <end position="87"/>
    </location>
</feature>
<keyword evidence="3" id="KW-1185">Reference proteome</keyword>
<sequence length="134" mass="14500">MRWLPLLPMAFGAGLIFSATAFPVPHMFYAVAGPIMAVAAAIAMNGPLSKPSIDDDEWEAALRKNAFAFSMAFLAISNIVGGPILLLTVAQHGWAVERVVGVAFALFLGNMTWFVSLPPLYASWKLPRFSEDES</sequence>
<dbReference type="Proteomes" id="UP000230390">
    <property type="component" value="Unassembled WGS sequence"/>
</dbReference>
<name>A0A2G8TAS7_9BURK</name>
<proteinExistence type="predicted"/>
<keyword evidence="1" id="KW-0472">Membrane</keyword>
<dbReference type="EMBL" id="PDOC01000016">
    <property type="protein sequence ID" value="PIL43132.1"/>
    <property type="molecule type" value="Genomic_DNA"/>
</dbReference>
<dbReference type="AlphaFoldDB" id="A0A2G8TAS7"/>
<evidence type="ECO:0000313" key="3">
    <source>
        <dbReference type="Proteomes" id="UP000230390"/>
    </source>
</evidence>
<organism evidence="2 3">
    <name type="scientific">Massilia eurypsychrophila</name>
    <dbReference type="NCBI Taxonomy" id="1485217"/>
    <lineage>
        <taxon>Bacteria</taxon>
        <taxon>Pseudomonadati</taxon>
        <taxon>Pseudomonadota</taxon>
        <taxon>Betaproteobacteria</taxon>
        <taxon>Burkholderiales</taxon>
        <taxon>Oxalobacteraceae</taxon>
        <taxon>Telluria group</taxon>
        <taxon>Massilia</taxon>
    </lineage>
</organism>
<feature type="transmembrane region" description="Helical" evidence="1">
    <location>
        <begin position="99"/>
        <end position="121"/>
    </location>
</feature>
<reference evidence="2 3" key="1">
    <citation type="submission" date="2017-10" db="EMBL/GenBank/DDBJ databases">
        <title>Massilia psychrophilum sp. nov., a novel purple-pigmented bacterium isolated from Tianshan glacier, Xinjiang Municipality, China.</title>
        <authorList>
            <person name="Wang H."/>
        </authorList>
    </citation>
    <scope>NUCLEOTIDE SEQUENCE [LARGE SCALE GENOMIC DNA]</scope>
    <source>
        <strain evidence="2 3">JCM 30074</strain>
    </source>
</reference>
<comment type="caution">
    <text evidence="2">The sequence shown here is derived from an EMBL/GenBank/DDBJ whole genome shotgun (WGS) entry which is preliminary data.</text>
</comment>
<keyword evidence="1" id="KW-1133">Transmembrane helix</keyword>